<protein>
    <recommendedName>
        <fullName evidence="1">YqzN/YkzM domain-containing protein</fullName>
    </recommendedName>
</protein>
<organism evidence="2 3">
    <name type="scientific">Paenibacillus woosongensis</name>
    <dbReference type="NCBI Taxonomy" id="307580"/>
    <lineage>
        <taxon>Bacteria</taxon>
        <taxon>Bacillati</taxon>
        <taxon>Bacillota</taxon>
        <taxon>Bacilli</taxon>
        <taxon>Bacillales</taxon>
        <taxon>Paenibacillaceae</taxon>
        <taxon>Paenibacillus</taxon>
    </lineage>
</organism>
<dbReference type="Proteomes" id="UP000681290">
    <property type="component" value="Unassembled WGS sequence"/>
</dbReference>
<keyword evidence="3" id="KW-1185">Reference proteome</keyword>
<evidence type="ECO:0000259" key="1">
    <source>
        <dbReference type="Pfam" id="PF26160"/>
    </source>
</evidence>
<comment type="caution">
    <text evidence="2">The sequence shown here is derived from an EMBL/GenBank/DDBJ whole genome shotgun (WGS) entry which is preliminary data.</text>
</comment>
<name>A0ABQ4MNM1_9BACL</name>
<reference evidence="2 3" key="1">
    <citation type="submission" date="2021-03" db="EMBL/GenBank/DDBJ databases">
        <title>Antimicrobial resistance genes in bacteria isolated from Japanese honey, and their potential for conferring macrolide and lincosamide resistance in the American foulbrood pathogen Paenibacillus larvae.</title>
        <authorList>
            <person name="Okamoto M."/>
            <person name="Kumagai M."/>
            <person name="Kanamori H."/>
            <person name="Takamatsu D."/>
        </authorList>
    </citation>
    <scope>NUCLEOTIDE SEQUENCE [LARGE SCALE GENOMIC DNA]</scope>
    <source>
        <strain evidence="2 3">J15TS10</strain>
    </source>
</reference>
<sequence length="102" mass="10645">MAQKKKAAQTAAEAAKATQAVQAAEAAHASKVTKAAKAAKAVNASEAAEPMYPLDEIMQQSEALMGVKPEVLAGAYHSLPGGSLTVQEAKKQVQLFLNRKVK</sequence>
<dbReference type="RefSeq" id="WP_213590723.1">
    <property type="nucleotide sequence ID" value="NZ_BOSM01000002.1"/>
</dbReference>
<dbReference type="InterPro" id="IPR058869">
    <property type="entry name" value="YqzN_YkzM"/>
</dbReference>
<feature type="domain" description="YqzN/YkzM" evidence="1">
    <location>
        <begin position="49"/>
        <end position="100"/>
    </location>
</feature>
<evidence type="ECO:0000313" key="2">
    <source>
        <dbReference type="EMBL" id="GIP57548.1"/>
    </source>
</evidence>
<accession>A0ABQ4MNM1</accession>
<evidence type="ECO:0000313" key="3">
    <source>
        <dbReference type="Proteomes" id="UP000681290"/>
    </source>
</evidence>
<proteinExistence type="predicted"/>
<dbReference type="EMBL" id="BOSM01000002">
    <property type="protein sequence ID" value="GIP57548.1"/>
    <property type="molecule type" value="Genomic_DNA"/>
</dbReference>
<gene>
    <name evidence="2" type="ORF">J15TS10_13620</name>
</gene>
<dbReference type="Pfam" id="PF26160">
    <property type="entry name" value="YqzN_YkzM"/>
    <property type="match status" value="1"/>
</dbReference>